<comment type="caution">
    <text evidence="8">Lacks conserved residue(s) required for the propagation of feature annotation.</text>
</comment>
<evidence type="ECO:0000256" key="7">
    <source>
        <dbReference type="ARBA" id="ARBA00023150"/>
    </source>
</evidence>
<keyword evidence="2 8" id="KW-0808">Transferase</keyword>
<comment type="similarity">
    <text evidence="8">Belongs to the MobA family.</text>
</comment>
<comment type="cofactor">
    <cofactor evidence="8">
        <name>Mg(2+)</name>
        <dbReference type="ChEBI" id="CHEBI:18420"/>
    </cofactor>
</comment>
<name>A0ABV1CVB1_9FIRM</name>
<accession>A0ABV1CVB1</accession>
<dbReference type="PANTHER" id="PTHR19136">
    <property type="entry name" value="MOLYBDENUM COFACTOR GUANYLYLTRANSFERASE"/>
    <property type="match status" value="1"/>
</dbReference>
<comment type="function">
    <text evidence="8">Transfers a GMP moiety from GTP to Mo-molybdopterin (Mo-MPT) cofactor (Moco or molybdenum cofactor) to form Mo-molybdopterin guanine dinucleotide (Mo-MGD) cofactor.</text>
</comment>
<dbReference type="HAMAP" id="MF_00316">
    <property type="entry name" value="MobA"/>
    <property type="match status" value="1"/>
</dbReference>
<keyword evidence="3 8" id="KW-0479">Metal-binding</keyword>
<dbReference type="InterPro" id="IPR025877">
    <property type="entry name" value="MobA-like_NTP_Trfase"/>
</dbReference>
<evidence type="ECO:0000256" key="6">
    <source>
        <dbReference type="ARBA" id="ARBA00023134"/>
    </source>
</evidence>
<dbReference type="RefSeq" id="WP_292106593.1">
    <property type="nucleotide sequence ID" value="NZ_JBBMEU010000022.1"/>
</dbReference>
<proteinExistence type="inferred from homology"/>
<protein>
    <recommendedName>
        <fullName evidence="8">Probable molybdenum cofactor guanylyltransferase</fullName>
        <shortName evidence="8">MoCo guanylyltransferase</shortName>
        <ecNumber evidence="8">2.7.7.77</ecNumber>
    </recommendedName>
    <alternativeName>
        <fullName evidence="8">GTP:molybdopterin guanylyltransferase</fullName>
    </alternativeName>
    <alternativeName>
        <fullName evidence="8">Mo-MPT guanylyltransferase</fullName>
    </alternativeName>
    <alternativeName>
        <fullName evidence="8">Molybdopterin guanylyltransferase</fullName>
    </alternativeName>
    <alternativeName>
        <fullName evidence="8">Molybdopterin-guanine dinucleotide synthase</fullName>
        <shortName evidence="8">MGD synthase</shortName>
    </alternativeName>
</protein>
<feature type="binding site" evidence="8">
    <location>
        <position position="79"/>
    </location>
    <ligand>
        <name>GTP</name>
        <dbReference type="ChEBI" id="CHEBI:37565"/>
    </ligand>
</feature>
<feature type="binding site" evidence="8">
    <location>
        <position position="108"/>
    </location>
    <ligand>
        <name>GTP</name>
        <dbReference type="ChEBI" id="CHEBI:37565"/>
    </ligand>
</feature>
<keyword evidence="1 8" id="KW-0963">Cytoplasm</keyword>
<dbReference type="Proteomes" id="UP001433088">
    <property type="component" value="Unassembled WGS sequence"/>
</dbReference>
<evidence type="ECO:0000256" key="1">
    <source>
        <dbReference type="ARBA" id="ARBA00022490"/>
    </source>
</evidence>
<keyword evidence="7 8" id="KW-0501">Molybdenum cofactor biosynthesis</keyword>
<keyword evidence="6 8" id="KW-0342">GTP-binding</keyword>
<gene>
    <name evidence="8" type="primary">mobA</name>
    <name evidence="11" type="ORF">WMO23_05035</name>
</gene>
<dbReference type="Pfam" id="PF12804">
    <property type="entry name" value="NTP_transf_3"/>
    <property type="match status" value="1"/>
</dbReference>
<comment type="subcellular location">
    <subcellularLocation>
        <location evidence="8">Cytoplasm</location>
    </subcellularLocation>
</comment>
<dbReference type="CDD" id="cd02503">
    <property type="entry name" value="MobA"/>
    <property type="match status" value="1"/>
</dbReference>
<dbReference type="InterPro" id="IPR027417">
    <property type="entry name" value="P-loop_NTPase"/>
</dbReference>
<dbReference type="InterPro" id="IPR004435">
    <property type="entry name" value="MobB_dom"/>
</dbReference>
<feature type="binding site" evidence="8">
    <location>
        <position position="27"/>
    </location>
    <ligand>
        <name>GTP</name>
        <dbReference type="ChEBI" id="CHEBI:37565"/>
    </ligand>
</feature>
<dbReference type="InterPro" id="IPR013482">
    <property type="entry name" value="Molybde_CF_guanTrfase"/>
</dbReference>
<organism evidence="11 12">
    <name type="scientific">Megasphaera intestinihominis</name>
    <dbReference type="NCBI Taxonomy" id="3133159"/>
    <lineage>
        <taxon>Bacteria</taxon>
        <taxon>Bacillati</taxon>
        <taxon>Bacillota</taxon>
        <taxon>Negativicutes</taxon>
        <taxon>Veillonellales</taxon>
        <taxon>Veillonellaceae</taxon>
        <taxon>Megasphaera</taxon>
    </lineage>
</organism>
<dbReference type="InterPro" id="IPR029044">
    <property type="entry name" value="Nucleotide-diphossugar_trans"/>
</dbReference>
<keyword evidence="4 8" id="KW-0547">Nucleotide-binding</keyword>
<dbReference type="PANTHER" id="PTHR19136:SF81">
    <property type="entry name" value="MOLYBDENUM COFACTOR GUANYLYLTRANSFERASE"/>
    <property type="match status" value="1"/>
</dbReference>
<dbReference type="Gene3D" id="3.90.550.10">
    <property type="entry name" value="Spore Coat Polysaccharide Biosynthesis Protein SpsA, Chain A"/>
    <property type="match status" value="1"/>
</dbReference>
<evidence type="ECO:0000256" key="4">
    <source>
        <dbReference type="ARBA" id="ARBA00022741"/>
    </source>
</evidence>
<evidence type="ECO:0000259" key="9">
    <source>
        <dbReference type="Pfam" id="PF03205"/>
    </source>
</evidence>
<evidence type="ECO:0000313" key="12">
    <source>
        <dbReference type="Proteomes" id="UP001433088"/>
    </source>
</evidence>
<dbReference type="SUPFAM" id="SSF52540">
    <property type="entry name" value="P-loop containing nucleoside triphosphate hydrolases"/>
    <property type="match status" value="1"/>
</dbReference>
<reference evidence="11 12" key="1">
    <citation type="submission" date="2024-03" db="EMBL/GenBank/DDBJ databases">
        <title>Human intestinal bacterial collection.</title>
        <authorList>
            <person name="Pauvert C."/>
            <person name="Hitch T.C.A."/>
            <person name="Clavel T."/>
        </authorList>
    </citation>
    <scope>NUCLEOTIDE SEQUENCE [LARGE SCALE GENOMIC DNA]</scope>
    <source>
        <strain evidence="11 12">CLA-AA-H81</strain>
    </source>
</reference>
<dbReference type="EC" id="2.7.7.77" evidence="8"/>
<feature type="binding site" evidence="8">
    <location>
        <position position="108"/>
    </location>
    <ligand>
        <name>Mg(2+)</name>
        <dbReference type="ChEBI" id="CHEBI:18420"/>
    </ligand>
</feature>
<dbReference type="SUPFAM" id="SSF53448">
    <property type="entry name" value="Nucleotide-diphospho-sugar transferases"/>
    <property type="match status" value="1"/>
</dbReference>
<evidence type="ECO:0000256" key="5">
    <source>
        <dbReference type="ARBA" id="ARBA00022842"/>
    </source>
</evidence>
<dbReference type="Pfam" id="PF03205">
    <property type="entry name" value="MobB"/>
    <property type="match status" value="1"/>
</dbReference>
<dbReference type="EMBL" id="JBBMEU010000022">
    <property type="protein sequence ID" value="MEQ2422094.1"/>
    <property type="molecule type" value="Genomic_DNA"/>
</dbReference>
<keyword evidence="12" id="KW-1185">Reference proteome</keyword>
<dbReference type="Gene3D" id="3.40.50.300">
    <property type="entry name" value="P-loop containing nucleotide triphosphate hydrolases"/>
    <property type="match status" value="1"/>
</dbReference>
<evidence type="ECO:0000313" key="11">
    <source>
        <dbReference type="EMBL" id="MEQ2422094.1"/>
    </source>
</evidence>
<comment type="domain">
    <text evidence="8">The N-terminal domain determines nucleotide recognition and specific binding, while the C-terminal domain determines the specific binding to the target protein.</text>
</comment>
<feature type="binding site" evidence="8">
    <location>
        <begin position="15"/>
        <end position="17"/>
    </location>
    <ligand>
        <name>GTP</name>
        <dbReference type="ChEBI" id="CHEBI:37565"/>
    </ligand>
</feature>
<feature type="domain" description="Molybdopterin-guanine dinucleotide biosynthesis protein B (MobB)" evidence="9">
    <location>
        <begin position="220"/>
        <end position="326"/>
    </location>
</feature>
<sequence length="342" mass="37977">MTKILRPLSLGLIILAGGRSTRMGRDKTALPWRDTDLLTDLLLRSQAYPFTERLLSINRPYESSHLPAKLARTVRLVIDNYPDCGPLGGMEAALYSGQCDFYLVLSVDLPFYDFAPTPDLVKLLRRQPTLQAIIPRTENGQDQPLAALYSRQLLPAITDHLQKGNYRLRHLYQDVPAAYVDETFRSALYFNINTPEAYEAAKGRDTNSRRQVPVVTLTAPKSGDGKTTAAAAAITELTHRGYQVAYIKSSHHTVARRKTGSDTDRARKAGAVSVCLCGPADYPMGTRKEDYILALSQQQLADLVLVESRSHGPFPQIDVTQADDNQLVNNILFLTGYRSSVI</sequence>
<feature type="domain" description="MobA-like NTP transferase" evidence="10">
    <location>
        <begin position="13"/>
        <end position="173"/>
    </location>
</feature>
<evidence type="ECO:0000256" key="8">
    <source>
        <dbReference type="HAMAP-Rule" id="MF_00316"/>
    </source>
</evidence>
<comment type="caution">
    <text evidence="11">The sequence shown here is derived from an EMBL/GenBank/DDBJ whole genome shotgun (WGS) entry which is preliminary data.</text>
</comment>
<evidence type="ECO:0000259" key="10">
    <source>
        <dbReference type="Pfam" id="PF12804"/>
    </source>
</evidence>
<comment type="catalytic activity">
    <reaction evidence="8">
        <text>Mo-molybdopterin + GTP + H(+) = Mo-molybdopterin guanine dinucleotide + diphosphate</text>
        <dbReference type="Rhea" id="RHEA:34243"/>
        <dbReference type="ChEBI" id="CHEBI:15378"/>
        <dbReference type="ChEBI" id="CHEBI:33019"/>
        <dbReference type="ChEBI" id="CHEBI:37565"/>
        <dbReference type="ChEBI" id="CHEBI:71302"/>
        <dbReference type="ChEBI" id="CHEBI:71310"/>
        <dbReference type="EC" id="2.7.7.77"/>
    </reaction>
</comment>
<evidence type="ECO:0000256" key="2">
    <source>
        <dbReference type="ARBA" id="ARBA00022679"/>
    </source>
</evidence>
<evidence type="ECO:0000256" key="3">
    <source>
        <dbReference type="ARBA" id="ARBA00022723"/>
    </source>
</evidence>
<keyword evidence="5 8" id="KW-0460">Magnesium</keyword>